<keyword evidence="2" id="KW-1185">Reference proteome</keyword>
<dbReference type="KEGG" id="aaf:AURANDRAFT_65249"/>
<evidence type="ECO:0000313" key="2">
    <source>
        <dbReference type="Proteomes" id="UP001363151"/>
    </source>
</evidence>
<comment type="caution">
    <text evidence="1">The sequence shown here is derived from an EMBL/GenBank/DDBJ whole genome shotgun (WGS) entry which is preliminary data.</text>
</comment>
<dbReference type="PANTHER" id="PTHR34706:SF1">
    <property type="entry name" value="VWFA DOMAIN-CONTAINING PROTEIN"/>
    <property type="match status" value="1"/>
</dbReference>
<protein>
    <submittedName>
        <fullName evidence="1">Uncharacterized protein</fullName>
    </submittedName>
</protein>
<organism evidence="1 2">
    <name type="scientific">Aureococcus anophagefferens</name>
    <name type="common">Harmful bloom alga</name>
    <dbReference type="NCBI Taxonomy" id="44056"/>
    <lineage>
        <taxon>Eukaryota</taxon>
        <taxon>Sar</taxon>
        <taxon>Stramenopiles</taxon>
        <taxon>Ochrophyta</taxon>
        <taxon>Pelagophyceae</taxon>
        <taxon>Pelagomonadales</taxon>
        <taxon>Pelagomonadaceae</taxon>
        <taxon>Aureococcus</taxon>
    </lineage>
</organism>
<name>A0ABR1FQT9_AURAN</name>
<dbReference type="EMBL" id="JBBJCI010000288">
    <property type="protein sequence ID" value="KAK7235948.1"/>
    <property type="molecule type" value="Genomic_DNA"/>
</dbReference>
<dbReference type="InterPro" id="IPR036465">
    <property type="entry name" value="vWFA_dom_sf"/>
</dbReference>
<evidence type="ECO:0000313" key="1">
    <source>
        <dbReference type="EMBL" id="KAK7235948.1"/>
    </source>
</evidence>
<dbReference type="Proteomes" id="UP001363151">
    <property type="component" value="Unassembled WGS sequence"/>
</dbReference>
<proteinExistence type="predicted"/>
<accession>A0ABR1FQT9</accession>
<reference evidence="1 2" key="1">
    <citation type="submission" date="2024-03" db="EMBL/GenBank/DDBJ databases">
        <title>Aureococcus anophagefferens CCMP1851 and Kratosvirus quantuckense: Draft genome of a second virus-susceptible host strain in the model system.</title>
        <authorList>
            <person name="Chase E."/>
            <person name="Truchon A.R."/>
            <person name="Schepens W."/>
            <person name="Wilhelm S.W."/>
        </authorList>
    </citation>
    <scope>NUCLEOTIDE SEQUENCE [LARGE SCALE GENOMIC DNA]</scope>
    <source>
        <strain evidence="1 2">CCMP1851</strain>
    </source>
</reference>
<dbReference type="SUPFAM" id="SSF53300">
    <property type="entry name" value="vWA-like"/>
    <property type="match status" value="1"/>
</dbReference>
<gene>
    <name evidence="1" type="ORF">SO694_00065114</name>
</gene>
<dbReference type="PANTHER" id="PTHR34706">
    <property type="entry name" value="SLR1338 PROTEIN"/>
    <property type="match status" value="1"/>
</dbReference>
<sequence length="264" mass="29047">MAAPAAEVLGVVDGDVVAPAQISLAERVHAMQQELDLPEAMVSDLLSVSGADIVVIADDSGSMNAISDFKAHTTRWDELKNTLTSLAKMLLVVDHADGFHVQFLNDATWHEIHRPEEVVRLFTGRSPHGTTPLMGRMQPVLDGSWHPKGHGAETDVLVLVMTDGVPSDTSFDGLRKIVRAKHRKCFVSFLMCTDEDAIVENYNKYMDSIPGVDITDDFLSEQQEAAKHGRKLSYFKWLAKAVLGGKMPKYDKLDEGQKCKCAIS</sequence>